<dbReference type="Pfam" id="PF00903">
    <property type="entry name" value="Glyoxalase"/>
    <property type="match status" value="1"/>
</dbReference>
<dbReference type="EMBL" id="VXRG01000138">
    <property type="protein sequence ID" value="MXY95187.1"/>
    <property type="molecule type" value="Genomic_DNA"/>
</dbReference>
<dbReference type="PANTHER" id="PTHR36503:SF1">
    <property type="entry name" value="BLR2520 PROTEIN"/>
    <property type="match status" value="1"/>
</dbReference>
<organism evidence="2">
    <name type="scientific">Caldilineaceae bacterium SB0664_bin_27</name>
    <dbReference type="NCBI Taxonomy" id="2605260"/>
    <lineage>
        <taxon>Bacteria</taxon>
        <taxon>Bacillati</taxon>
        <taxon>Chloroflexota</taxon>
        <taxon>Caldilineae</taxon>
        <taxon>Caldilineales</taxon>
        <taxon>Caldilineaceae</taxon>
    </lineage>
</organism>
<protein>
    <submittedName>
        <fullName evidence="2">VOC family protein</fullName>
    </submittedName>
</protein>
<proteinExistence type="predicted"/>
<gene>
    <name evidence="2" type="ORF">F4Y42_17230</name>
</gene>
<dbReference type="CDD" id="cd06587">
    <property type="entry name" value="VOC"/>
    <property type="match status" value="1"/>
</dbReference>
<feature type="domain" description="Glyoxalase/fosfomycin resistance/dioxygenase" evidence="1">
    <location>
        <begin position="8"/>
        <end position="117"/>
    </location>
</feature>
<dbReference type="SUPFAM" id="SSF54593">
    <property type="entry name" value="Glyoxalase/Bleomycin resistance protein/Dihydroxybiphenyl dioxygenase"/>
    <property type="match status" value="1"/>
</dbReference>
<dbReference type="AlphaFoldDB" id="A0A6B0YX30"/>
<evidence type="ECO:0000313" key="2">
    <source>
        <dbReference type="EMBL" id="MXY95187.1"/>
    </source>
</evidence>
<accession>A0A6B0YX30</accession>
<sequence>MELGSFSVSLAVKDIAVSKAFYEKLGFEEFGGDASEGWLIMKCPSCVIGLFQGMFEKNILTFNPGWDSSAQPLDSFTDVREIQERLKAGGIEFASEADETTTGPASFVIVDPDGNPILVDQHV</sequence>
<evidence type="ECO:0000259" key="1">
    <source>
        <dbReference type="Pfam" id="PF00903"/>
    </source>
</evidence>
<dbReference type="PANTHER" id="PTHR36503">
    <property type="entry name" value="BLR2520 PROTEIN"/>
    <property type="match status" value="1"/>
</dbReference>
<dbReference type="InterPro" id="IPR029068">
    <property type="entry name" value="Glyas_Bleomycin-R_OHBP_Dase"/>
</dbReference>
<name>A0A6B0YX30_9CHLR</name>
<reference evidence="2" key="1">
    <citation type="submission" date="2019-09" db="EMBL/GenBank/DDBJ databases">
        <title>Characterisation of the sponge microbiome using genome-centric metagenomics.</title>
        <authorList>
            <person name="Engelberts J.P."/>
            <person name="Robbins S.J."/>
            <person name="De Goeij J.M."/>
            <person name="Aranda M."/>
            <person name="Bell S.C."/>
            <person name="Webster N.S."/>
        </authorList>
    </citation>
    <scope>NUCLEOTIDE SEQUENCE</scope>
    <source>
        <strain evidence="2">SB0664_bin_27</strain>
    </source>
</reference>
<comment type="caution">
    <text evidence="2">The sequence shown here is derived from an EMBL/GenBank/DDBJ whole genome shotgun (WGS) entry which is preliminary data.</text>
</comment>
<dbReference type="InterPro" id="IPR004360">
    <property type="entry name" value="Glyas_Fos-R_dOase_dom"/>
</dbReference>
<dbReference type="Gene3D" id="3.10.180.10">
    <property type="entry name" value="2,3-Dihydroxybiphenyl 1,2-Dioxygenase, domain 1"/>
    <property type="match status" value="1"/>
</dbReference>